<dbReference type="InterPro" id="IPR006139">
    <property type="entry name" value="D-isomer_2_OHA_DH_cat_dom"/>
</dbReference>
<evidence type="ECO:0000256" key="3">
    <source>
        <dbReference type="SAM" id="MobiDB-lite"/>
    </source>
</evidence>
<dbReference type="Pfam" id="PF00389">
    <property type="entry name" value="2-Hacid_dh"/>
    <property type="match status" value="1"/>
</dbReference>
<dbReference type="AlphaFoldDB" id="A0A4Q1BKP1"/>
<evidence type="ECO:0008006" key="8">
    <source>
        <dbReference type="Google" id="ProtNLM"/>
    </source>
</evidence>
<dbReference type="VEuPathDB" id="FungiDB:TREMEDRAFT_45917"/>
<dbReference type="Proteomes" id="UP000289152">
    <property type="component" value="Unassembled WGS sequence"/>
</dbReference>
<evidence type="ECO:0000313" key="7">
    <source>
        <dbReference type="Proteomes" id="UP000289152"/>
    </source>
</evidence>
<dbReference type="SUPFAM" id="SSF51735">
    <property type="entry name" value="NAD(P)-binding Rossmann-fold domains"/>
    <property type="match status" value="1"/>
</dbReference>
<dbReference type="InterPro" id="IPR050223">
    <property type="entry name" value="D-isomer_2-hydroxyacid_DH"/>
</dbReference>
<comment type="similarity">
    <text evidence="2">Belongs to the D-isomer specific 2-hydroxyacid dehydrogenase family.</text>
</comment>
<evidence type="ECO:0000256" key="1">
    <source>
        <dbReference type="ARBA" id="ARBA00023002"/>
    </source>
</evidence>
<reference evidence="6 7" key="1">
    <citation type="submission" date="2016-06" db="EMBL/GenBank/DDBJ databases">
        <title>Evolution of pathogenesis and genome organization in the Tremellales.</title>
        <authorList>
            <person name="Cuomo C."/>
            <person name="Litvintseva A."/>
            <person name="Heitman J."/>
            <person name="Chen Y."/>
            <person name="Sun S."/>
            <person name="Springer D."/>
            <person name="Dromer F."/>
            <person name="Young S."/>
            <person name="Zeng Q."/>
            <person name="Chapman S."/>
            <person name="Gujja S."/>
            <person name="Saif S."/>
            <person name="Birren B."/>
        </authorList>
    </citation>
    <scope>NUCLEOTIDE SEQUENCE [LARGE SCALE GENOMIC DNA]</scope>
    <source>
        <strain evidence="6 7">ATCC 28783</strain>
    </source>
</reference>
<evidence type="ECO:0000259" key="4">
    <source>
        <dbReference type="Pfam" id="PF00389"/>
    </source>
</evidence>
<feature type="domain" description="D-isomer specific 2-hydroxyacid dehydrogenase catalytic" evidence="4">
    <location>
        <begin position="62"/>
        <end position="409"/>
    </location>
</feature>
<evidence type="ECO:0000313" key="6">
    <source>
        <dbReference type="EMBL" id="RXK38172.1"/>
    </source>
</evidence>
<evidence type="ECO:0000256" key="2">
    <source>
        <dbReference type="RuleBase" id="RU003719"/>
    </source>
</evidence>
<dbReference type="Gene3D" id="3.40.50.720">
    <property type="entry name" value="NAD(P)-binding Rossmann-like Domain"/>
    <property type="match status" value="4"/>
</dbReference>
<dbReference type="Pfam" id="PF02826">
    <property type="entry name" value="2-Hacid_dh_C"/>
    <property type="match status" value="2"/>
</dbReference>
<dbReference type="EMBL" id="SDIL01000052">
    <property type="protein sequence ID" value="RXK38172.1"/>
    <property type="molecule type" value="Genomic_DNA"/>
</dbReference>
<organism evidence="6 7">
    <name type="scientific">Tremella mesenterica</name>
    <name type="common">Jelly fungus</name>
    <dbReference type="NCBI Taxonomy" id="5217"/>
    <lineage>
        <taxon>Eukaryota</taxon>
        <taxon>Fungi</taxon>
        <taxon>Dikarya</taxon>
        <taxon>Basidiomycota</taxon>
        <taxon>Agaricomycotina</taxon>
        <taxon>Tremellomycetes</taxon>
        <taxon>Tremellales</taxon>
        <taxon>Tremellaceae</taxon>
        <taxon>Tremella</taxon>
    </lineage>
</organism>
<dbReference type="PANTHER" id="PTHR10996:SF264">
    <property type="entry name" value="HYPOTHETICAL D-ISOMER SPECIFIC 2-HYDROXYACID DEHYDROGENASE (EUROFUNG)"/>
    <property type="match status" value="1"/>
</dbReference>
<keyword evidence="1 2" id="KW-0560">Oxidoreductase</keyword>
<sequence>MSTTTTYLPTPPSEPDHHTSTPTPAERATIYLPTPFHPRAERYAEEKFGKVLRNGVDGKEEELLSQADGILLRIGNIHKPQLDLAPHLKAICRNGTGLDMIDLDECVRRGIMVTNIPGGNAKEVAELTIALSLIILRRIKESDYLITSGQRTPSITVLSPGLMGKTVGLIGMGDIAYEAAKLFLAFGCKIIIWSPTSPLNKWGQSESISNLILTSHPLTPIPILIPTHPSPPKEEPRFPKTSSSPNLPHRSKESQTTTPNTTNKSQSSTSKYAPIPHMRVNSLNDLLPNIDILSIHCPLTPSTKNLIGYDQLKSLRKGSILINTARGGIVDESALIKVLDQGILFGAGLDVFNVEPAFGENLGELGKRKNIVCLPHIGSSTDEGTYIGCIKAIDEMVDILNGKPPKHPVR</sequence>
<dbReference type="SUPFAM" id="SSF52283">
    <property type="entry name" value="Formate/glycerate dehydrogenase catalytic domain-like"/>
    <property type="match status" value="1"/>
</dbReference>
<dbReference type="InterPro" id="IPR006140">
    <property type="entry name" value="D-isomer_DH_NAD-bd"/>
</dbReference>
<dbReference type="GO" id="GO:0051287">
    <property type="term" value="F:NAD binding"/>
    <property type="evidence" value="ECO:0007669"/>
    <property type="project" value="InterPro"/>
</dbReference>
<dbReference type="InterPro" id="IPR029753">
    <property type="entry name" value="D-isomer_DH_CS"/>
</dbReference>
<accession>A0A4Q1BKP1</accession>
<evidence type="ECO:0000259" key="5">
    <source>
        <dbReference type="Pfam" id="PF02826"/>
    </source>
</evidence>
<feature type="region of interest" description="Disordered" evidence="3">
    <location>
        <begin position="223"/>
        <end position="274"/>
    </location>
</feature>
<dbReference type="OrthoDB" id="298012at2759"/>
<comment type="caution">
    <text evidence="6">The sequence shown here is derived from an EMBL/GenBank/DDBJ whole genome shotgun (WGS) entry which is preliminary data.</text>
</comment>
<protein>
    <recommendedName>
        <fullName evidence="8">Phosphoglycerate dehydrogenase</fullName>
    </recommendedName>
</protein>
<dbReference type="PROSITE" id="PS00671">
    <property type="entry name" value="D_2_HYDROXYACID_DH_3"/>
    <property type="match status" value="1"/>
</dbReference>
<dbReference type="GO" id="GO:0016618">
    <property type="term" value="F:hydroxypyruvate reductase [NAD(P)H] activity"/>
    <property type="evidence" value="ECO:0007669"/>
    <property type="project" value="TreeGrafter"/>
</dbReference>
<keyword evidence="7" id="KW-1185">Reference proteome</keyword>
<proteinExistence type="inferred from homology"/>
<name>A0A4Q1BKP1_TREME</name>
<dbReference type="GO" id="GO:0030267">
    <property type="term" value="F:glyoxylate reductase (NADPH) activity"/>
    <property type="evidence" value="ECO:0007669"/>
    <property type="project" value="TreeGrafter"/>
</dbReference>
<dbReference type="STRING" id="5217.A0A4Q1BKP1"/>
<dbReference type="InterPro" id="IPR036291">
    <property type="entry name" value="NAD(P)-bd_dom_sf"/>
</dbReference>
<feature type="domain" description="D-isomer specific 2-hydroxyacid dehydrogenase NAD-binding" evidence="5">
    <location>
        <begin position="130"/>
        <end position="198"/>
    </location>
</feature>
<gene>
    <name evidence="6" type="ORF">M231_04546</name>
</gene>
<feature type="domain" description="D-isomer specific 2-hydroxyacid dehydrogenase NAD-binding" evidence="5">
    <location>
        <begin position="277"/>
        <end position="378"/>
    </location>
</feature>
<feature type="region of interest" description="Disordered" evidence="3">
    <location>
        <begin position="1"/>
        <end position="26"/>
    </location>
</feature>
<dbReference type="GO" id="GO:0005829">
    <property type="term" value="C:cytosol"/>
    <property type="evidence" value="ECO:0007669"/>
    <property type="project" value="TreeGrafter"/>
</dbReference>
<dbReference type="PANTHER" id="PTHR10996">
    <property type="entry name" value="2-HYDROXYACID DEHYDROGENASE-RELATED"/>
    <property type="match status" value="1"/>
</dbReference>
<feature type="compositionally biased region" description="Low complexity" evidence="3">
    <location>
        <begin position="254"/>
        <end position="270"/>
    </location>
</feature>
<dbReference type="InParanoid" id="A0A4Q1BKP1"/>